<feature type="compositionally biased region" description="Pro residues" evidence="1">
    <location>
        <begin position="50"/>
        <end position="65"/>
    </location>
</feature>
<feature type="compositionally biased region" description="Pro residues" evidence="1">
    <location>
        <begin position="123"/>
        <end position="132"/>
    </location>
</feature>
<evidence type="ECO:0000313" key="4">
    <source>
        <dbReference type="Proteomes" id="UP001201163"/>
    </source>
</evidence>
<feature type="region of interest" description="Disordered" evidence="1">
    <location>
        <begin position="114"/>
        <end position="173"/>
    </location>
</feature>
<proteinExistence type="predicted"/>
<feature type="compositionally biased region" description="Polar residues" evidence="1">
    <location>
        <begin position="802"/>
        <end position="814"/>
    </location>
</feature>
<keyword evidence="4" id="KW-1185">Reference proteome</keyword>
<evidence type="ECO:0000313" key="3">
    <source>
        <dbReference type="EMBL" id="KAH8994549.1"/>
    </source>
</evidence>
<dbReference type="InterPro" id="IPR051492">
    <property type="entry name" value="Dynamin-Rho_GEF"/>
</dbReference>
<feature type="region of interest" description="Disordered" evidence="1">
    <location>
        <begin position="681"/>
        <end position="704"/>
    </location>
</feature>
<organism evidence="3 4">
    <name type="scientific">Lactarius akahatsu</name>
    <dbReference type="NCBI Taxonomy" id="416441"/>
    <lineage>
        <taxon>Eukaryota</taxon>
        <taxon>Fungi</taxon>
        <taxon>Dikarya</taxon>
        <taxon>Basidiomycota</taxon>
        <taxon>Agaricomycotina</taxon>
        <taxon>Agaricomycetes</taxon>
        <taxon>Russulales</taxon>
        <taxon>Russulaceae</taxon>
        <taxon>Lactarius</taxon>
    </lineage>
</organism>
<evidence type="ECO:0000256" key="1">
    <source>
        <dbReference type="SAM" id="MobiDB-lite"/>
    </source>
</evidence>
<dbReference type="Proteomes" id="UP001201163">
    <property type="component" value="Unassembled WGS sequence"/>
</dbReference>
<dbReference type="GO" id="GO:0005085">
    <property type="term" value="F:guanyl-nucleotide exchange factor activity"/>
    <property type="evidence" value="ECO:0007669"/>
    <property type="project" value="InterPro"/>
</dbReference>
<feature type="domain" description="DH" evidence="2">
    <location>
        <begin position="179"/>
        <end position="399"/>
    </location>
</feature>
<dbReference type="Gene3D" id="1.20.1270.60">
    <property type="entry name" value="Arfaptin homology (AH) domain/BAR domain"/>
    <property type="match status" value="1"/>
</dbReference>
<dbReference type="InterPro" id="IPR035899">
    <property type="entry name" value="DBL_dom_sf"/>
</dbReference>
<feature type="compositionally biased region" description="Low complexity" evidence="1">
    <location>
        <begin position="687"/>
        <end position="704"/>
    </location>
</feature>
<feature type="compositionally biased region" description="Polar residues" evidence="1">
    <location>
        <begin position="726"/>
        <end position="737"/>
    </location>
</feature>
<dbReference type="SUPFAM" id="SSF103657">
    <property type="entry name" value="BAR/IMD domain-like"/>
    <property type="match status" value="1"/>
</dbReference>
<comment type="caution">
    <text evidence="3">The sequence shown here is derived from an EMBL/GenBank/DDBJ whole genome shotgun (WGS) entry which is preliminary data.</text>
</comment>
<feature type="compositionally biased region" description="Basic residues" evidence="1">
    <location>
        <begin position="861"/>
        <end position="877"/>
    </location>
</feature>
<protein>
    <recommendedName>
        <fullName evidence="2">DH domain-containing protein</fullName>
    </recommendedName>
</protein>
<feature type="compositionally biased region" description="Low complexity" evidence="1">
    <location>
        <begin position="221"/>
        <end position="245"/>
    </location>
</feature>
<dbReference type="PANTHER" id="PTHR22834">
    <property type="entry name" value="NUCLEAR FUSION PROTEIN FUS2"/>
    <property type="match status" value="1"/>
</dbReference>
<sequence>MARRSAGMGSARGLDDPRTGPRSPLVDRATSLDLSPPRFATREPLETPSKSPPLPLRSPLRPPPRSLTSPKVHPMPSPMLRMGPSSSFSINTLVDSFPTDLVIDGAFLTEKPRAPPLLAVPRTPSPDKPLPITPSSSSSSPTLTDVGHSPDSASPGNLIDTPPPSATFPPKLLSTGLTKRTHALLELIESERAYASDLALIRDIHLPVALGHEPPIPTPPQSSSSSTRTLSTASGSSSSTSLGPPMTREDTRIIFGNISDLAEFADEFVTRLESALGSVLPNGEGEDCVGNLFIDTIPLMEPQYMLYITHHPAALAHLGSLPQTPALAAYHATTRTLAQQLSHAWDLPSLLIKPVQRLLKYALLLHAIIEETPDSHGDKENLRRAKAMVEDVSRAINEGQRRREIVKEVFAAGKPAEVLKKKGLGIVGRVRGGVGVSAPRSISRADSEEAVQVAQMERDISRADVFIQQFAKESVEWVKSVQALMSALRIWAEGFGRVIGLGPDVTSEAFDAFLVVVDKQLSAICTELEVVMHDQLLPQLRMLLDTIKRPTLLLDTLHALEPHHFASLQHNSAKGRPPSALNEASTAYVALRAQLCAELPAYLKLLNSGVTLCVGQLAKWQARLWRDVRARWSELWDALRVEGEMNAGREETERVWRARWDEAARDLRALSIISPEKITPRSKQARAASSSTAATVATTNPSSPTTVRGAVNAIVNSLEAARTAPADTTTFPDSISSARRKRGSNASATARRIGRQPSTESLHSVRSTRSSSGHGLYGEAAIVVPEPVLYPLPYPSMPRRQSMPTPLRRSSSQGRLLEGTARPGREKGREKEREDERGRGTAPAKQNIVDSLLPSLPRRTSGSRRMRPSEAHHRHPHPPVPPAPQLTVSSRWYRAQALYSCRVIHECDPPEGVQYYGLPFFRLSLNDVYHVLKEAGHPSRHRDLPLLVDEGEDCLLLARDSAGELGWLLASFLFPVD</sequence>
<dbReference type="GO" id="GO:0031991">
    <property type="term" value="P:regulation of actomyosin contractile ring contraction"/>
    <property type="evidence" value="ECO:0007669"/>
    <property type="project" value="TreeGrafter"/>
</dbReference>
<dbReference type="CDD" id="cd00160">
    <property type="entry name" value="RhoGEF"/>
    <property type="match status" value="1"/>
</dbReference>
<dbReference type="InterPro" id="IPR027267">
    <property type="entry name" value="AH/BAR_dom_sf"/>
</dbReference>
<dbReference type="EMBL" id="JAKELL010000014">
    <property type="protein sequence ID" value="KAH8994549.1"/>
    <property type="molecule type" value="Genomic_DNA"/>
</dbReference>
<dbReference type="SMART" id="SM00325">
    <property type="entry name" value="RhoGEF"/>
    <property type="match status" value="1"/>
</dbReference>
<dbReference type="PROSITE" id="PS50010">
    <property type="entry name" value="DH_2"/>
    <property type="match status" value="1"/>
</dbReference>
<name>A0AAD4QCA4_9AGAM</name>
<feature type="region of interest" description="Disordered" evidence="1">
    <location>
        <begin position="1"/>
        <end position="80"/>
    </location>
</feature>
<dbReference type="SUPFAM" id="SSF48065">
    <property type="entry name" value="DBL homology domain (DH-domain)"/>
    <property type="match status" value="1"/>
</dbReference>
<dbReference type="PANTHER" id="PTHR22834:SF20">
    <property type="entry name" value="SH3 DOMAIN-CONTAINING PROTEIN"/>
    <property type="match status" value="1"/>
</dbReference>
<dbReference type="InterPro" id="IPR000219">
    <property type="entry name" value="DH_dom"/>
</dbReference>
<feature type="compositionally biased region" description="Low complexity" evidence="1">
    <location>
        <begin position="761"/>
        <end position="774"/>
    </location>
</feature>
<feature type="region of interest" description="Disordered" evidence="1">
    <location>
        <begin position="211"/>
        <end position="248"/>
    </location>
</feature>
<feature type="compositionally biased region" description="Basic and acidic residues" evidence="1">
    <location>
        <begin position="823"/>
        <end position="839"/>
    </location>
</feature>
<dbReference type="GO" id="GO:0005737">
    <property type="term" value="C:cytoplasm"/>
    <property type="evidence" value="ECO:0007669"/>
    <property type="project" value="TreeGrafter"/>
</dbReference>
<feature type="region of interest" description="Disordered" evidence="1">
    <location>
        <begin position="795"/>
        <end position="885"/>
    </location>
</feature>
<accession>A0AAD4QCA4</accession>
<reference evidence="3" key="1">
    <citation type="submission" date="2022-01" db="EMBL/GenBank/DDBJ databases">
        <title>Comparative genomics reveals a dynamic genome evolution in the ectomycorrhizal milk-cap (Lactarius) mushrooms.</title>
        <authorList>
            <consortium name="DOE Joint Genome Institute"/>
            <person name="Lebreton A."/>
            <person name="Tang N."/>
            <person name="Kuo A."/>
            <person name="LaButti K."/>
            <person name="Drula E."/>
            <person name="Barry K."/>
            <person name="Clum A."/>
            <person name="Lipzen A."/>
            <person name="Mousain D."/>
            <person name="Ng V."/>
            <person name="Wang R."/>
            <person name="Wang X."/>
            <person name="Dai Y."/>
            <person name="Henrissat B."/>
            <person name="Grigoriev I.V."/>
            <person name="Guerin-Laguette A."/>
            <person name="Yu F."/>
            <person name="Martin F.M."/>
        </authorList>
    </citation>
    <scope>NUCLEOTIDE SEQUENCE</scope>
    <source>
        <strain evidence="3">QP</strain>
    </source>
</reference>
<evidence type="ECO:0000259" key="2">
    <source>
        <dbReference type="PROSITE" id="PS50010"/>
    </source>
</evidence>
<feature type="compositionally biased region" description="Low complexity" evidence="1">
    <location>
        <begin position="133"/>
        <end position="144"/>
    </location>
</feature>
<dbReference type="GO" id="GO:0032955">
    <property type="term" value="P:regulation of division septum assembly"/>
    <property type="evidence" value="ECO:0007669"/>
    <property type="project" value="TreeGrafter"/>
</dbReference>
<feature type="region of interest" description="Disordered" evidence="1">
    <location>
        <begin position="723"/>
        <end position="774"/>
    </location>
</feature>
<gene>
    <name evidence="3" type="ORF">EDB92DRAFT_289522</name>
</gene>
<dbReference type="AlphaFoldDB" id="A0AAD4QCA4"/>
<dbReference type="Gene3D" id="1.20.900.10">
    <property type="entry name" value="Dbl homology (DH) domain"/>
    <property type="match status" value="1"/>
</dbReference>
<dbReference type="Pfam" id="PF00621">
    <property type="entry name" value="RhoGEF"/>
    <property type="match status" value="1"/>
</dbReference>